<keyword evidence="3" id="KW-1185">Reference proteome</keyword>
<dbReference type="AlphaFoldDB" id="A0A7X6N3Y5"/>
<gene>
    <name evidence="2" type="ORF">HF964_01270</name>
</gene>
<dbReference type="Pfam" id="PF00874">
    <property type="entry name" value="PRD"/>
    <property type="match status" value="1"/>
</dbReference>
<dbReference type="RefSeq" id="WP_168721235.1">
    <property type="nucleotide sequence ID" value="NZ_JAAXPN010000001.1"/>
</dbReference>
<name>A0A7X6N3Y5_9LACO</name>
<dbReference type="NCBIfam" id="TIGR03582">
    <property type="entry name" value="EF_0829"/>
    <property type="match status" value="1"/>
</dbReference>
<feature type="domain" description="PRD" evidence="1">
    <location>
        <begin position="11"/>
        <end position="110"/>
    </location>
</feature>
<dbReference type="InterPro" id="IPR011608">
    <property type="entry name" value="PRD"/>
</dbReference>
<proteinExistence type="predicted"/>
<protein>
    <submittedName>
        <fullName evidence="2">PRD domain-containing protein</fullName>
    </submittedName>
</protein>
<dbReference type="SUPFAM" id="SSF63520">
    <property type="entry name" value="PTS-regulatory domain, PRD"/>
    <property type="match status" value="1"/>
</dbReference>
<comment type="caution">
    <text evidence="2">The sequence shown here is derived from an EMBL/GenBank/DDBJ whole genome shotgun (WGS) entry which is preliminary data.</text>
</comment>
<dbReference type="InterPro" id="IPR020044">
    <property type="entry name" value="PRD_EF0829/AHA3910"/>
</dbReference>
<dbReference type="InterPro" id="IPR036634">
    <property type="entry name" value="PRD_sf"/>
</dbReference>
<evidence type="ECO:0000313" key="2">
    <source>
        <dbReference type="EMBL" id="NKZ23440.1"/>
    </source>
</evidence>
<dbReference type="Proteomes" id="UP000549765">
    <property type="component" value="Unassembled WGS sequence"/>
</dbReference>
<dbReference type="GO" id="GO:0006355">
    <property type="term" value="P:regulation of DNA-templated transcription"/>
    <property type="evidence" value="ECO:0007669"/>
    <property type="project" value="InterPro"/>
</dbReference>
<dbReference type="PROSITE" id="PS51372">
    <property type="entry name" value="PRD_2"/>
    <property type="match status" value="1"/>
</dbReference>
<evidence type="ECO:0000313" key="3">
    <source>
        <dbReference type="Proteomes" id="UP000549765"/>
    </source>
</evidence>
<organism evidence="2 3">
    <name type="scientific">Periweissella fabalis</name>
    <dbReference type="NCBI Taxonomy" id="1070421"/>
    <lineage>
        <taxon>Bacteria</taxon>
        <taxon>Bacillati</taxon>
        <taxon>Bacillota</taxon>
        <taxon>Bacilli</taxon>
        <taxon>Lactobacillales</taxon>
        <taxon>Lactobacillaceae</taxon>
        <taxon>Periweissella</taxon>
    </lineage>
</organism>
<sequence>MVIQEEAQRIIDNSLSREELLIAIKFVEQCMAEKNIHATDLQWTILINHLDEMIKRQKEHTTIPHVDQVMFSEISAEALDIADKVVNHIGGLSEDEKYVLSIHFENAKLN</sequence>
<reference evidence="2 3" key="1">
    <citation type="submission" date="2020-04" db="EMBL/GenBank/DDBJ databases">
        <title>MicrobeNet Type strains.</title>
        <authorList>
            <person name="Nicholson A.C."/>
        </authorList>
    </citation>
    <scope>NUCLEOTIDE SEQUENCE [LARGE SCALE GENOMIC DNA]</scope>
    <source>
        <strain evidence="2 3">CCUG 61472</strain>
    </source>
</reference>
<dbReference type="EMBL" id="JAAXPN010000001">
    <property type="protein sequence ID" value="NKZ23440.1"/>
    <property type="molecule type" value="Genomic_DNA"/>
</dbReference>
<evidence type="ECO:0000259" key="1">
    <source>
        <dbReference type="PROSITE" id="PS51372"/>
    </source>
</evidence>
<dbReference type="Gene3D" id="1.10.1790.10">
    <property type="entry name" value="PRD domain"/>
    <property type="match status" value="1"/>
</dbReference>
<accession>A0A7X6N3Y5</accession>